<dbReference type="Proteomes" id="UP000694397">
    <property type="component" value="Chromosome 21"/>
</dbReference>
<keyword evidence="3 5" id="KW-0371">Homeobox</keyword>
<evidence type="ECO:0000256" key="2">
    <source>
        <dbReference type="ARBA" id="ARBA00023125"/>
    </source>
</evidence>
<dbReference type="FunFam" id="1.10.10.60:FF:000679">
    <property type="entry name" value="Homeobox protein aristaless"/>
    <property type="match status" value="1"/>
</dbReference>
<protein>
    <submittedName>
        <fullName evidence="9">Intestine-specific homeobox-like</fullName>
    </submittedName>
</protein>
<dbReference type="GO" id="GO:0000977">
    <property type="term" value="F:RNA polymerase II transcription regulatory region sequence-specific DNA binding"/>
    <property type="evidence" value="ECO:0007669"/>
    <property type="project" value="TreeGrafter"/>
</dbReference>
<dbReference type="GeneID" id="108920866"/>
<dbReference type="PROSITE" id="PS50071">
    <property type="entry name" value="HOMEOBOX_2"/>
    <property type="match status" value="1"/>
</dbReference>
<feature type="region of interest" description="Disordered" evidence="7">
    <location>
        <begin position="25"/>
        <end position="139"/>
    </location>
</feature>
<dbReference type="InterPro" id="IPR009057">
    <property type="entry name" value="Homeodomain-like_sf"/>
</dbReference>
<evidence type="ECO:0000256" key="1">
    <source>
        <dbReference type="ARBA" id="ARBA00004123"/>
    </source>
</evidence>
<evidence type="ECO:0000256" key="4">
    <source>
        <dbReference type="ARBA" id="ARBA00023242"/>
    </source>
</evidence>
<keyword evidence="4 5" id="KW-0539">Nucleus</keyword>
<keyword evidence="2 5" id="KW-0238">DNA-binding</keyword>
<dbReference type="SMART" id="SM00389">
    <property type="entry name" value="HOX"/>
    <property type="match status" value="1"/>
</dbReference>
<dbReference type="GO" id="GO:0000981">
    <property type="term" value="F:DNA-binding transcription factor activity, RNA polymerase II-specific"/>
    <property type="evidence" value="ECO:0007669"/>
    <property type="project" value="InterPro"/>
</dbReference>
<reference evidence="9" key="2">
    <citation type="submission" date="2025-08" db="UniProtKB">
        <authorList>
            <consortium name="Ensembl"/>
        </authorList>
    </citation>
    <scope>IDENTIFICATION</scope>
</reference>
<evidence type="ECO:0000259" key="8">
    <source>
        <dbReference type="PROSITE" id="PS50071"/>
    </source>
</evidence>
<dbReference type="PANTHER" id="PTHR24329">
    <property type="entry name" value="HOMEOBOX PROTEIN ARISTALESS"/>
    <property type="match status" value="1"/>
</dbReference>
<keyword evidence="10" id="KW-1185">Reference proteome</keyword>
<evidence type="ECO:0000256" key="3">
    <source>
        <dbReference type="ARBA" id="ARBA00023155"/>
    </source>
</evidence>
<proteinExistence type="predicted"/>
<evidence type="ECO:0000256" key="6">
    <source>
        <dbReference type="RuleBase" id="RU000682"/>
    </source>
</evidence>
<organism evidence="9 10">
    <name type="scientific">Scleropages formosus</name>
    <name type="common">Asian bonytongue</name>
    <name type="synonym">Osteoglossum formosum</name>
    <dbReference type="NCBI Taxonomy" id="113540"/>
    <lineage>
        <taxon>Eukaryota</taxon>
        <taxon>Metazoa</taxon>
        <taxon>Chordata</taxon>
        <taxon>Craniata</taxon>
        <taxon>Vertebrata</taxon>
        <taxon>Euteleostomi</taxon>
        <taxon>Actinopterygii</taxon>
        <taxon>Neopterygii</taxon>
        <taxon>Teleostei</taxon>
        <taxon>Osteoglossocephala</taxon>
        <taxon>Osteoglossomorpha</taxon>
        <taxon>Osteoglossiformes</taxon>
        <taxon>Osteoglossidae</taxon>
        <taxon>Scleropages</taxon>
    </lineage>
</organism>
<dbReference type="OrthoDB" id="6159439at2759"/>
<comment type="subcellular location">
    <subcellularLocation>
        <location evidence="1 5 6">Nucleus</location>
    </subcellularLocation>
</comment>
<accession>A0A8C9T367</accession>
<dbReference type="GO" id="GO:0005634">
    <property type="term" value="C:nucleus"/>
    <property type="evidence" value="ECO:0007669"/>
    <property type="project" value="UniProtKB-SubCell"/>
</dbReference>
<feature type="DNA-binding region" description="Homeobox" evidence="5">
    <location>
        <begin position="131"/>
        <end position="190"/>
    </location>
</feature>
<dbReference type="InterPro" id="IPR050649">
    <property type="entry name" value="Paired_Homeobox_TFs"/>
</dbReference>
<dbReference type="KEGG" id="sfm:108920866"/>
<name>A0A8C9T367_SCLFO</name>
<evidence type="ECO:0000313" key="10">
    <source>
        <dbReference type="Proteomes" id="UP000694397"/>
    </source>
</evidence>
<reference evidence="9 10" key="1">
    <citation type="submission" date="2019-04" db="EMBL/GenBank/DDBJ databases">
        <authorList>
            <consortium name="Wellcome Sanger Institute Data Sharing"/>
        </authorList>
    </citation>
    <scope>NUCLEOTIDE SEQUENCE [LARGE SCALE GENOMIC DNA]</scope>
</reference>
<dbReference type="PROSITE" id="PS00027">
    <property type="entry name" value="HOMEOBOX_1"/>
    <property type="match status" value="1"/>
</dbReference>
<dbReference type="PANTHER" id="PTHR24329:SF543">
    <property type="entry name" value="FI01017P-RELATED"/>
    <property type="match status" value="1"/>
</dbReference>
<feature type="domain" description="Homeobox" evidence="8">
    <location>
        <begin position="129"/>
        <end position="189"/>
    </location>
</feature>
<dbReference type="Gene3D" id="1.10.10.60">
    <property type="entry name" value="Homeodomain-like"/>
    <property type="match status" value="1"/>
</dbReference>
<dbReference type="Ensembl" id="ENSSFOT00015059311.1">
    <property type="protein sequence ID" value="ENSSFOP00015046118.1"/>
    <property type="gene ID" value="ENSSFOG00015029781.1"/>
</dbReference>
<evidence type="ECO:0000313" key="9">
    <source>
        <dbReference type="Ensembl" id="ENSSFOP00015046118.1"/>
    </source>
</evidence>
<dbReference type="Pfam" id="PF00046">
    <property type="entry name" value="Homeodomain"/>
    <property type="match status" value="1"/>
</dbReference>
<dbReference type="CDD" id="cd00086">
    <property type="entry name" value="homeodomain"/>
    <property type="match status" value="1"/>
</dbReference>
<gene>
    <name evidence="9" type="primary">LOC108920866</name>
</gene>
<dbReference type="AlphaFoldDB" id="A0A8C9T367"/>
<dbReference type="GeneTree" id="ENSGT00940000161702"/>
<dbReference type="SUPFAM" id="SSF46689">
    <property type="entry name" value="Homeodomain-like"/>
    <property type="match status" value="1"/>
</dbReference>
<evidence type="ECO:0000256" key="5">
    <source>
        <dbReference type="PROSITE-ProRule" id="PRU00108"/>
    </source>
</evidence>
<dbReference type="RefSeq" id="XP_018585443.1">
    <property type="nucleotide sequence ID" value="XM_018729927.2"/>
</dbReference>
<sequence length="295" mass="32167">MATLLQDTKESGNFRLRGREVLGSRDDILSHSIEEILRKPSGRGAPPGAMLEGDLEEREPPHPSAYPEGTTHPNRGRGCNTEPSPAGRNTPGRDLSPGVSSAGEPEHQRGGGKAARQENGSRPGPAERKHKRRARTTFTASQLEELEKVFRNTHYPDVHTRDQLAAKTRLSDGRVQIWFQNRRAKWRRRETMGNVTQKDLVPGPRPYLSITLADRFCHPSPVAGPVLPWSCPLAAKAGLPGISPASPTGCLPHCSSKLHSPSAPYPLPAAPAYTWLRGTRPTRGYAFGSQGVIVI</sequence>
<reference evidence="9" key="3">
    <citation type="submission" date="2025-09" db="UniProtKB">
        <authorList>
            <consortium name="Ensembl"/>
        </authorList>
    </citation>
    <scope>IDENTIFICATION</scope>
</reference>
<feature type="compositionally biased region" description="Basic and acidic residues" evidence="7">
    <location>
        <begin position="25"/>
        <end position="38"/>
    </location>
</feature>
<dbReference type="InterPro" id="IPR017970">
    <property type="entry name" value="Homeobox_CS"/>
</dbReference>
<dbReference type="InterPro" id="IPR001356">
    <property type="entry name" value="HD"/>
</dbReference>
<evidence type="ECO:0000256" key="7">
    <source>
        <dbReference type="SAM" id="MobiDB-lite"/>
    </source>
</evidence>